<gene>
    <name evidence="3" type="ORF">QTG54_007029</name>
</gene>
<reference evidence="3" key="1">
    <citation type="submission" date="2023-06" db="EMBL/GenBank/DDBJ databases">
        <title>Survivors Of The Sea: Transcriptome response of Skeletonema marinoi to long-term dormancy.</title>
        <authorList>
            <person name="Pinder M.I.M."/>
            <person name="Kourtchenko O."/>
            <person name="Robertson E.K."/>
            <person name="Larsson T."/>
            <person name="Maumus F."/>
            <person name="Osuna-Cruz C.M."/>
            <person name="Vancaester E."/>
            <person name="Stenow R."/>
            <person name="Vandepoele K."/>
            <person name="Ploug H."/>
            <person name="Bruchert V."/>
            <person name="Godhe A."/>
            <person name="Topel M."/>
        </authorList>
    </citation>
    <scope>NUCLEOTIDE SEQUENCE</scope>
    <source>
        <strain evidence="3">R05AC</strain>
    </source>
</reference>
<feature type="chain" id="PRO_5042026223" description="Subtilisin" evidence="2">
    <location>
        <begin position="23"/>
        <end position="257"/>
    </location>
</feature>
<dbReference type="Proteomes" id="UP001224775">
    <property type="component" value="Unassembled WGS sequence"/>
</dbReference>
<keyword evidence="4" id="KW-1185">Reference proteome</keyword>
<evidence type="ECO:0000256" key="2">
    <source>
        <dbReference type="SAM" id="SignalP"/>
    </source>
</evidence>
<evidence type="ECO:0000313" key="3">
    <source>
        <dbReference type="EMBL" id="KAK1742464.1"/>
    </source>
</evidence>
<evidence type="ECO:0000313" key="4">
    <source>
        <dbReference type="Proteomes" id="UP001224775"/>
    </source>
</evidence>
<comment type="caution">
    <text evidence="3">The sequence shown here is derived from an EMBL/GenBank/DDBJ whole genome shotgun (WGS) entry which is preliminary data.</text>
</comment>
<evidence type="ECO:0000256" key="1">
    <source>
        <dbReference type="SAM" id="MobiDB-lite"/>
    </source>
</evidence>
<protein>
    <recommendedName>
        <fullName evidence="5">Subtilisin</fullName>
    </recommendedName>
</protein>
<evidence type="ECO:0008006" key="5">
    <source>
        <dbReference type="Google" id="ProtNLM"/>
    </source>
</evidence>
<sequence length="257" mass="29019">MKLYTAAAVMAISAPFLPAVLAQSRRKRVNRHLESKASKSPVGNGKTSKVGTPLGPDGDGDDLPDILKLLFGPSNNSYYQSYHNEGVMVIETNNYYNCPDENKRFRQRRLQEGQDEGEDYVQSYHNEGISITTINTYYCDEGGNSQSGPTLEEALAIYEAYKGEDQGFSLSYDYEGYEGGDVGYDGYDGAEQGYEGRNEGIRQLRNKSYHNKYKHQRNRAYRRLREKSTDKAIKNEVEKALKAPEGKFLHGHGWVKL</sequence>
<accession>A0AAD8Y9W3</accession>
<keyword evidence="2" id="KW-0732">Signal</keyword>
<proteinExistence type="predicted"/>
<name>A0AAD8Y9W3_9STRA</name>
<organism evidence="3 4">
    <name type="scientific">Skeletonema marinoi</name>
    <dbReference type="NCBI Taxonomy" id="267567"/>
    <lineage>
        <taxon>Eukaryota</taxon>
        <taxon>Sar</taxon>
        <taxon>Stramenopiles</taxon>
        <taxon>Ochrophyta</taxon>
        <taxon>Bacillariophyta</taxon>
        <taxon>Coscinodiscophyceae</taxon>
        <taxon>Thalassiosirophycidae</taxon>
        <taxon>Thalassiosirales</taxon>
        <taxon>Skeletonemataceae</taxon>
        <taxon>Skeletonema</taxon>
        <taxon>Skeletonema marinoi-dohrnii complex</taxon>
    </lineage>
</organism>
<dbReference type="EMBL" id="JATAAI010000011">
    <property type="protein sequence ID" value="KAK1742464.1"/>
    <property type="molecule type" value="Genomic_DNA"/>
</dbReference>
<dbReference type="AlphaFoldDB" id="A0AAD8Y9W3"/>
<feature type="region of interest" description="Disordered" evidence="1">
    <location>
        <begin position="28"/>
        <end position="59"/>
    </location>
</feature>
<feature type="signal peptide" evidence="2">
    <location>
        <begin position="1"/>
        <end position="22"/>
    </location>
</feature>